<feature type="compositionally biased region" description="Polar residues" evidence="1">
    <location>
        <begin position="16"/>
        <end position="25"/>
    </location>
</feature>
<organism evidence="2 3">
    <name type="scientific">Dryococelus australis</name>
    <dbReference type="NCBI Taxonomy" id="614101"/>
    <lineage>
        <taxon>Eukaryota</taxon>
        <taxon>Metazoa</taxon>
        <taxon>Ecdysozoa</taxon>
        <taxon>Arthropoda</taxon>
        <taxon>Hexapoda</taxon>
        <taxon>Insecta</taxon>
        <taxon>Pterygota</taxon>
        <taxon>Neoptera</taxon>
        <taxon>Polyneoptera</taxon>
        <taxon>Phasmatodea</taxon>
        <taxon>Verophasmatodea</taxon>
        <taxon>Anareolatae</taxon>
        <taxon>Phasmatidae</taxon>
        <taxon>Eurycanthinae</taxon>
        <taxon>Dryococelus</taxon>
    </lineage>
</organism>
<feature type="region of interest" description="Disordered" evidence="1">
    <location>
        <begin position="1"/>
        <end position="37"/>
    </location>
</feature>
<evidence type="ECO:0000313" key="3">
    <source>
        <dbReference type="Proteomes" id="UP001159363"/>
    </source>
</evidence>
<protein>
    <submittedName>
        <fullName evidence="2">Uncharacterized protein</fullName>
    </submittedName>
</protein>
<dbReference type="EMBL" id="JARBHB010000017">
    <property type="protein sequence ID" value="KAJ8865960.1"/>
    <property type="molecule type" value="Genomic_DNA"/>
</dbReference>
<proteinExistence type="predicted"/>
<feature type="compositionally biased region" description="Polar residues" evidence="1">
    <location>
        <begin position="104"/>
        <end position="114"/>
    </location>
</feature>
<dbReference type="Proteomes" id="UP001159363">
    <property type="component" value="Chromosome 16"/>
</dbReference>
<sequence>MQGRGKLEYPEKTHRQAASSSTIPTCENPGVNPPGIKPGSTWWEASALATAPPLPLVIQYIIAKTHQVATLQGDTHTRTHALITTLSTPEPASSRDNCIPVQKNILNPNNKLEQ</sequence>
<evidence type="ECO:0000256" key="1">
    <source>
        <dbReference type="SAM" id="MobiDB-lite"/>
    </source>
</evidence>
<name>A0ABQ9G0E2_9NEOP</name>
<keyword evidence="3" id="KW-1185">Reference proteome</keyword>
<reference evidence="2 3" key="1">
    <citation type="submission" date="2023-02" db="EMBL/GenBank/DDBJ databases">
        <title>LHISI_Scaffold_Assembly.</title>
        <authorList>
            <person name="Stuart O.P."/>
            <person name="Cleave R."/>
            <person name="Magrath M.J.L."/>
            <person name="Mikheyev A.S."/>
        </authorList>
    </citation>
    <scope>NUCLEOTIDE SEQUENCE [LARGE SCALE GENOMIC DNA]</scope>
    <source>
        <strain evidence="2">Daus_M_001</strain>
        <tissue evidence="2">Leg muscle</tissue>
    </source>
</reference>
<gene>
    <name evidence="2" type="ORF">PR048_033484</name>
</gene>
<feature type="compositionally biased region" description="Basic and acidic residues" evidence="1">
    <location>
        <begin position="1"/>
        <end position="14"/>
    </location>
</feature>
<feature type="region of interest" description="Disordered" evidence="1">
    <location>
        <begin position="88"/>
        <end position="114"/>
    </location>
</feature>
<comment type="caution">
    <text evidence="2">The sequence shown here is derived from an EMBL/GenBank/DDBJ whole genome shotgun (WGS) entry which is preliminary data.</text>
</comment>
<accession>A0ABQ9G0E2</accession>
<evidence type="ECO:0000313" key="2">
    <source>
        <dbReference type="EMBL" id="KAJ8865960.1"/>
    </source>
</evidence>